<dbReference type="PANTHER" id="PTHR43272">
    <property type="entry name" value="LONG-CHAIN-FATTY-ACID--COA LIGASE"/>
    <property type="match status" value="1"/>
</dbReference>
<dbReference type="OMA" id="IWHSYER"/>
<evidence type="ECO:0000313" key="10">
    <source>
        <dbReference type="Proteomes" id="UP000078561"/>
    </source>
</evidence>
<dbReference type="GO" id="GO:0005524">
    <property type="term" value="F:ATP binding"/>
    <property type="evidence" value="ECO:0007669"/>
    <property type="project" value="UniProtKB-KW"/>
</dbReference>
<dbReference type="OrthoDB" id="1700726at2759"/>
<dbReference type="EC" id="6.2.1.3" evidence="6 7"/>
<dbReference type="AlphaFoldDB" id="A0A168KS96"/>
<evidence type="ECO:0000256" key="3">
    <source>
        <dbReference type="ARBA" id="ARBA00022741"/>
    </source>
</evidence>
<dbReference type="STRING" id="4829.A0A168KS96"/>
<dbReference type="InterPro" id="IPR042099">
    <property type="entry name" value="ANL_N_sf"/>
</dbReference>
<gene>
    <name evidence="9" type="primary">ABSGL_00629.1 scaffold 832</name>
</gene>
<keyword evidence="5 7" id="KW-0067">ATP-binding</keyword>
<dbReference type="Proteomes" id="UP000078561">
    <property type="component" value="Unassembled WGS sequence"/>
</dbReference>
<protein>
    <recommendedName>
        <fullName evidence="6 7">Long-chain-fatty-acid--CoA ligase</fullName>
        <ecNumber evidence="6 7">6.2.1.3</ecNumber>
    </recommendedName>
</protein>
<dbReference type="GO" id="GO:0016020">
    <property type="term" value="C:membrane"/>
    <property type="evidence" value="ECO:0007669"/>
    <property type="project" value="TreeGrafter"/>
</dbReference>
<comment type="similarity">
    <text evidence="1 7">Belongs to the ATP-dependent AMP-binding enzyme family.</text>
</comment>
<evidence type="ECO:0000256" key="7">
    <source>
        <dbReference type="RuleBase" id="RU369030"/>
    </source>
</evidence>
<dbReference type="PANTHER" id="PTHR43272:SF33">
    <property type="entry name" value="AMP-BINDING DOMAIN-CONTAINING PROTEIN-RELATED"/>
    <property type="match status" value="1"/>
</dbReference>
<keyword evidence="10" id="KW-1185">Reference proteome</keyword>
<evidence type="ECO:0000256" key="6">
    <source>
        <dbReference type="ARBA" id="ARBA00026121"/>
    </source>
</evidence>
<dbReference type="GO" id="GO:0005783">
    <property type="term" value="C:endoplasmic reticulum"/>
    <property type="evidence" value="ECO:0007669"/>
    <property type="project" value="TreeGrafter"/>
</dbReference>
<dbReference type="InterPro" id="IPR045311">
    <property type="entry name" value="LC-FACS_euk"/>
</dbReference>
<dbReference type="InterPro" id="IPR020845">
    <property type="entry name" value="AMP-binding_CS"/>
</dbReference>
<keyword evidence="4 7" id="KW-0276">Fatty acid metabolism</keyword>
<accession>A0A168KS96</accession>
<reference evidence="9" key="1">
    <citation type="submission" date="2016-04" db="EMBL/GenBank/DDBJ databases">
        <authorList>
            <person name="Evans L.H."/>
            <person name="Alamgir A."/>
            <person name="Owens N."/>
            <person name="Weber N.D."/>
            <person name="Virtaneva K."/>
            <person name="Barbian K."/>
            <person name="Babar A."/>
            <person name="Rosenke K."/>
        </authorList>
    </citation>
    <scope>NUCLEOTIDE SEQUENCE [LARGE SCALE GENOMIC DNA]</scope>
    <source>
        <strain evidence="9">CBS 101.48</strain>
    </source>
</reference>
<dbReference type="InterPro" id="IPR000873">
    <property type="entry name" value="AMP-dep_synth/lig_dom"/>
</dbReference>
<sequence>MLNKINLDKQTYEVPNSKKPGQSGIYRNAQITELLETFSPKVKTMYDVFLAGHSLSKDSPCVGHRTVNAAGQRGPYVWETYHQVNHRILDFGSGVMNLLNHTLNEPRTKGIPIGLWSVNRPEWLISDMACAAFGLYTVALYDTLGPNAVEYVVNHSEMETVICSGDHITDLLKLKEQLPNLKAIISLDPIGDDNKRVTPGSVSTAAVLKAWAEEKKVLLTDMATLEANGKKNRRSVASTQPEDLACLMYTSGTTGNPKGVMLTHRNFVSAVAGSYYSLGGYQSDTTISFLPLAHIFGKINDCVALAFGSRIGYFAGDMNTLTDDIQELKPTVMAAVPRLLNRIYGKIASSTINAPGVVGSLARRGVAAKLENLANKNGYTHPVWDHLLFNKVKQALGGNMRLIVTGSAPIGKDIMQFLRVALCCDIREGYGATETTAATACHIEGEYEAGHLGAPFAENEVMLVDVPEMDYLSTDPYPRGEICVRGPNVFQGYFKEEEKTREAIDEEGWFHTGDIGTINERGCLIIIDRKKNIFKLAQGEYIAPEKIENVYSKDTLVAQIFVHGDSLQSSLVAVLVPEEEALKSFLAAKSPKFAKLSHGELCKDPEVAQLVLNQLNKVGKKAGLHGFELARAVYLEEEQFTMEKDLLTPTLKVKRPQAKKYYEDKIAAMYDQINNQPTKAKL</sequence>
<name>A0A168KS96_ABSGL</name>
<evidence type="ECO:0000259" key="8">
    <source>
        <dbReference type="Pfam" id="PF00501"/>
    </source>
</evidence>
<evidence type="ECO:0000313" key="9">
    <source>
        <dbReference type="EMBL" id="SAL95311.1"/>
    </source>
</evidence>
<dbReference type="GO" id="GO:0004467">
    <property type="term" value="F:long-chain fatty acid-CoA ligase activity"/>
    <property type="evidence" value="ECO:0007669"/>
    <property type="project" value="UniProtKB-EC"/>
</dbReference>
<evidence type="ECO:0000256" key="5">
    <source>
        <dbReference type="ARBA" id="ARBA00022840"/>
    </source>
</evidence>
<keyword evidence="3 7" id="KW-0547">Nucleotide-binding</keyword>
<dbReference type="SUPFAM" id="SSF56801">
    <property type="entry name" value="Acetyl-CoA synthetase-like"/>
    <property type="match status" value="1"/>
</dbReference>
<keyword evidence="7" id="KW-0443">Lipid metabolism</keyword>
<comment type="catalytic activity">
    <reaction evidence="7">
        <text>a long-chain fatty acid + ATP + CoA = a long-chain fatty acyl-CoA + AMP + diphosphate</text>
        <dbReference type="Rhea" id="RHEA:15421"/>
        <dbReference type="ChEBI" id="CHEBI:30616"/>
        <dbReference type="ChEBI" id="CHEBI:33019"/>
        <dbReference type="ChEBI" id="CHEBI:57287"/>
        <dbReference type="ChEBI" id="CHEBI:57560"/>
        <dbReference type="ChEBI" id="CHEBI:83139"/>
        <dbReference type="ChEBI" id="CHEBI:456215"/>
        <dbReference type="EC" id="6.2.1.3"/>
    </reaction>
</comment>
<dbReference type="EMBL" id="LT550270">
    <property type="protein sequence ID" value="SAL95311.1"/>
    <property type="molecule type" value="Genomic_DNA"/>
</dbReference>
<evidence type="ECO:0000256" key="4">
    <source>
        <dbReference type="ARBA" id="ARBA00022832"/>
    </source>
</evidence>
<dbReference type="Pfam" id="PF00501">
    <property type="entry name" value="AMP-binding"/>
    <property type="match status" value="1"/>
</dbReference>
<dbReference type="Gene3D" id="3.40.50.12780">
    <property type="entry name" value="N-terminal domain of ligase-like"/>
    <property type="match status" value="1"/>
</dbReference>
<feature type="domain" description="AMP-dependent synthetase/ligase" evidence="8">
    <location>
        <begin position="74"/>
        <end position="494"/>
    </location>
</feature>
<proteinExistence type="inferred from homology"/>
<organism evidence="9">
    <name type="scientific">Absidia glauca</name>
    <name type="common">Pin mould</name>
    <dbReference type="NCBI Taxonomy" id="4829"/>
    <lineage>
        <taxon>Eukaryota</taxon>
        <taxon>Fungi</taxon>
        <taxon>Fungi incertae sedis</taxon>
        <taxon>Mucoromycota</taxon>
        <taxon>Mucoromycotina</taxon>
        <taxon>Mucoromycetes</taxon>
        <taxon>Mucorales</taxon>
        <taxon>Cunninghamellaceae</taxon>
        <taxon>Absidia</taxon>
    </lineage>
</organism>
<keyword evidence="2 7" id="KW-0436">Ligase</keyword>
<evidence type="ECO:0000256" key="1">
    <source>
        <dbReference type="ARBA" id="ARBA00006432"/>
    </source>
</evidence>
<dbReference type="CDD" id="cd05927">
    <property type="entry name" value="LC-FACS_euk"/>
    <property type="match status" value="1"/>
</dbReference>
<evidence type="ECO:0000256" key="2">
    <source>
        <dbReference type="ARBA" id="ARBA00022598"/>
    </source>
</evidence>
<dbReference type="InParanoid" id="A0A168KS96"/>
<dbReference type="PROSITE" id="PS00455">
    <property type="entry name" value="AMP_BINDING"/>
    <property type="match status" value="1"/>
</dbReference>
<comment type="function">
    <text evidence="7">Catalyzes the conversion of long-chain fatty acids to their active form acyl-CoAs for both synthesis of cellular lipids, and degradation via beta-oxidation.</text>
</comment>